<dbReference type="InterPro" id="IPR002902">
    <property type="entry name" value="GNK2"/>
</dbReference>
<dbReference type="InterPro" id="IPR011009">
    <property type="entry name" value="Kinase-like_dom_sf"/>
</dbReference>
<feature type="transmembrane region" description="Helical" evidence="9">
    <location>
        <begin position="272"/>
        <end position="295"/>
    </location>
</feature>
<keyword evidence="4" id="KW-0418">Kinase</keyword>
<reference evidence="13 14" key="1">
    <citation type="journal article" date="2011" name="Science">
        <title>The Selaginella genome identifies genetic changes associated with the evolution of vascular plants.</title>
        <authorList>
            <person name="Banks J.A."/>
            <person name="Nishiyama T."/>
            <person name="Hasebe M."/>
            <person name="Bowman J.L."/>
            <person name="Gribskov M."/>
            <person name="dePamphilis C."/>
            <person name="Albert V.A."/>
            <person name="Aono N."/>
            <person name="Aoyama T."/>
            <person name="Ambrose B.A."/>
            <person name="Ashton N.W."/>
            <person name="Axtell M.J."/>
            <person name="Barker E."/>
            <person name="Barker M.S."/>
            <person name="Bennetzen J.L."/>
            <person name="Bonawitz N.D."/>
            <person name="Chapple C."/>
            <person name="Cheng C."/>
            <person name="Correa L.G."/>
            <person name="Dacre M."/>
            <person name="DeBarry J."/>
            <person name="Dreyer I."/>
            <person name="Elias M."/>
            <person name="Engstrom E.M."/>
            <person name="Estelle M."/>
            <person name="Feng L."/>
            <person name="Finet C."/>
            <person name="Floyd S.K."/>
            <person name="Frommer W.B."/>
            <person name="Fujita T."/>
            <person name="Gramzow L."/>
            <person name="Gutensohn M."/>
            <person name="Harholt J."/>
            <person name="Hattori M."/>
            <person name="Heyl A."/>
            <person name="Hirai T."/>
            <person name="Hiwatashi Y."/>
            <person name="Ishikawa M."/>
            <person name="Iwata M."/>
            <person name="Karol K.G."/>
            <person name="Koehler B."/>
            <person name="Kolukisaoglu U."/>
            <person name="Kubo M."/>
            <person name="Kurata T."/>
            <person name="Lalonde S."/>
            <person name="Li K."/>
            <person name="Li Y."/>
            <person name="Litt A."/>
            <person name="Lyons E."/>
            <person name="Manning G."/>
            <person name="Maruyama T."/>
            <person name="Michael T.P."/>
            <person name="Mikami K."/>
            <person name="Miyazaki S."/>
            <person name="Morinaga S."/>
            <person name="Murata T."/>
            <person name="Mueller-Roeber B."/>
            <person name="Nelson D.R."/>
            <person name="Obara M."/>
            <person name="Oguri Y."/>
            <person name="Olmstead R.G."/>
            <person name="Onodera N."/>
            <person name="Petersen B.L."/>
            <person name="Pils B."/>
            <person name="Prigge M."/>
            <person name="Rensing S.A."/>
            <person name="Riano-Pachon D.M."/>
            <person name="Roberts A.W."/>
            <person name="Sato Y."/>
            <person name="Scheller H.V."/>
            <person name="Schulz B."/>
            <person name="Schulz C."/>
            <person name="Shakirov E.V."/>
            <person name="Shibagaki N."/>
            <person name="Shinohara N."/>
            <person name="Shippen D.E."/>
            <person name="Soerensen I."/>
            <person name="Sotooka R."/>
            <person name="Sugimoto N."/>
            <person name="Sugita M."/>
            <person name="Sumikawa N."/>
            <person name="Tanurdzic M."/>
            <person name="Theissen G."/>
            <person name="Ulvskov P."/>
            <person name="Wakazuki S."/>
            <person name="Weng J.K."/>
            <person name="Willats W.W."/>
            <person name="Wipf D."/>
            <person name="Wolf P.G."/>
            <person name="Yang L."/>
            <person name="Zimmer A.D."/>
            <person name="Zhu Q."/>
            <person name="Mitros T."/>
            <person name="Hellsten U."/>
            <person name="Loque D."/>
            <person name="Otillar R."/>
            <person name="Salamov A."/>
            <person name="Schmutz J."/>
            <person name="Shapiro H."/>
            <person name="Lindquist E."/>
            <person name="Lucas S."/>
            <person name="Rokhsar D."/>
            <person name="Grigoriev I.V."/>
        </authorList>
    </citation>
    <scope>NUCLEOTIDE SEQUENCE [LARGE SCALE GENOMIC DNA]</scope>
</reference>
<dbReference type="InterPro" id="IPR001245">
    <property type="entry name" value="Ser-Thr/Tyr_kinase_cat_dom"/>
</dbReference>
<organism evidence="14">
    <name type="scientific">Selaginella moellendorffii</name>
    <name type="common">Spikemoss</name>
    <dbReference type="NCBI Taxonomy" id="88036"/>
    <lineage>
        <taxon>Eukaryota</taxon>
        <taxon>Viridiplantae</taxon>
        <taxon>Streptophyta</taxon>
        <taxon>Embryophyta</taxon>
        <taxon>Tracheophyta</taxon>
        <taxon>Lycopodiopsida</taxon>
        <taxon>Selaginellales</taxon>
        <taxon>Selaginellaceae</taxon>
        <taxon>Selaginella</taxon>
    </lineage>
</organism>
<dbReference type="InterPro" id="IPR000719">
    <property type="entry name" value="Prot_kinase_dom"/>
</dbReference>
<evidence type="ECO:0000256" key="7">
    <source>
        <dbReference type="PROSITE-ProRule" id="PRU10141"/>
    </source>
</evidence>
<feature type="binding site" evidence="7">
    <location>
        <position position="364"/>
    </location>
    <ligand>
        <name>ATP</name>
        <dbReference type="ChEBI" id="CHEBI:30616"/>
    </ligand>
</feature>
<feature type="domain" description="Gnk2-homologous" evidence="12">
    <location>
        <begin position="29"/>
        <end position="134"/>
    </location>
</feature>
<dbReference type="HOGENOM" id="CLU_022743_0_0_1"/>
<dbReference type="SUPFAM" id="SSF56112">
    <property type="entry name" value="Protein kinase-like (PK-like)"/>
    <property type="match status" value="1"/>
</dbReference>
<keyword evidence="1" id="KW-0723">Serine/threonine-protein kinase</keyword>
<keyword evidence="5 7" id="KW-0067">ATP-binding</keyword>
<gene>
    <name evidence="13" type="ORF">SELMODRAFT_426355</name>
</gene>
<dbReference type="Proteomes" id="UP000001514">
    <property type="component" value="Unassembled WGS sequence"/>
</dbReference>
<dbReference type="GO" id="GO:0004674">
    <property type="term" value="F:protein serine/threonine kinase activity"/>
    <property type="evidence" value="ECO:0000318"/>
    <property type="project" value="GO_Central"/>
</dbReference>
<evidence type="ECO:0000313" key="14">
    <source>
        <dbReference type="Proteomes" id="UP000001514"/>
    </source>
</evidence>
<keyword evidence="14" id="KW-1185">Reference proteome</keyword>
<protein>
    <recommendedName>
        <fullName evidence="15">Gnk2-homologous domain-containing protein</fullName>
    </recommendedName>
</protein>
<dbReference type="InterPro" id="IPR052059">
    <property type="entry name" value="CR_Ser/Thr_kinase"/>
</dbReference>
<dbReference type="KEGG" id="smo:SELMODRAFT_426355"/>
<proteinExistence type="predicted"/>
<dbReference type="InterPro" id="IPR038408">
    <property type="entry name" value="GNK2_sf"/>
</dbReference>
<evidence type="ECO:0000256" key="1">
    <source>
        <dbReference type="ARBA" id="ARBA00022527"/>
    </source>
</evidence>
<evidence type="ECO:0000256" key="10">
    <source>
        <dbReference type="SAM" id="SignalP"/>
    </source>
</evidence>
<dbReference type="Gene3D" id="3.30.200.20">
    <property type="entry name" value="Phosphorylase Kinase, domain 1"/>
    <property type="match status" value="1"/>
</dbReference>
<keyword evidence="9" id="KW-0472">Membrane</keyword>
<name>D8SW43_SELML</name>
<dbReference type="Gene3D" id="3.30.430.20">
    <property type="entry name" value="Gnk2 domain, C-X8-C-X2-C motif"/>
    <property type="match status" value="2"/>
</dbReference>
<evidence type="ECO:0000256" key="5">
    <source>
        <dbReference type="ARBA" id="ARBA00022840"/>
    </source>
</evidence>
<feature type="domain" description="Protein kinase" evidence="11">
    <location>
        <begin position="335"/>
        <end position="492"/>
    </location>
</feature>
<evidence type="ECO:0000259" key="12">
    <source>
        <dbReference type="PROSITE" id="PS51473"/>
    </source>
</evidence>
<dbReference type="InParanoid" id="D8SW43"/>
<keyword evidence="2" id="KW-0808">Transferase</keyword>
<evidence type="ECO:0000259" key="11">
    <source>
        <dbReference type="PROSITE" id="PS50011"/>
    </source>
</evidence>
<evidence type="ECO:0000256" key="4">
    <source>
        <dbReference type="ARBA" id="ARBA00022777"/>
    </source>
</evidence>
<dbReference type="GO" id="GO:0005524">
    <property type="term" value="F:ATP binding"/>
    <property type="evidence" value="ECO:0007669"/>
    <property type="project" value="UniProtKB-UniRule"/>
</dbReference>
<dbReference type="eggNOG" id="KOG4197">
    <property type="taxonomic scope" value="Eukaryota"/>
</dbReference>
<feature type="compositionally biased region" description="Polar residues" evidence="8">
    <location>
        <begin position="483"/>
        <end position="492"/>
    </location>
</feature>
<dbReference type="CDD" id="cd23509">
    <property type="entry name" value="Gnk2-like"/>
    <property type="match status" value="2"/>
</dbReference>
<dbReference type="Pfam" id="PF07714">
    <property type="entry name" value="PK_Tyr_Ser-Thr"/>
    <property type="match status" value="1"/>
</dbReference>
<dbReference type="PROSITE" id="PS00107">
    <property type="entry name" value="PROTEIN_KINASE_ATP"/>
    <property type="match status" value="1"/>
</dbReference>
<dbReference type="InterPro" id="IPR017441">
    <property type="entry name" value="Protein_kinase_ATP_BS"/>
</dbReference>
<keyword evidence="9" id="KW-0812">Transmembrane</keyword>
<dbReference type="PROSITE" id="PS50011">
    <property type="entry name" value="PROTEIN_KINASE_DOM"/>
    <property type="match status" value="1"/>
</dbReference>
<keyword evidence="9" id="KW-1133">Transmembrane helix</keyword>
<evidence type="ECO:0000256" key="3">
    <source>
        <dbReference type="ARBA" id="ARBA00022741"/>
    </source>
</evidence>
<evidence type="ECO:0008006" key="15">
    <source>
        <dbReference type="Google" id="ProtNLM"/>
    </source>
</evidence>
<feature type="chain" id="PRO_5003123086" description="Gnk2-homologous domain-containing protein" evidence="10">
    <location>
        <begin position="23"/>
        <end position="492"/>
    </location>
</feature>
<dbReference type="EMBL" id="GL377647">
    <property type="protein sequence ID" value="EFJ11427.1"/>
    <property type="molecule type" value="Genomic_DNA"/>
</dbReference>
<dbReference type="PROSITE" id="PS51473">
    <property type="entry name" value="GNK2"/>
    <property type="match status" value="2"/>
</dbReference>
<dbReference type="PANTHER" id="PTHR47973">
    <property type="entry name" value="CYSTEINE-RICH RECEPTOR-LIKE PROTEIN KINASE 3"/>
    <property type="match status" value="1"/>
</dbReference>
<feature type="domain" description="Gnk2-homologous" evidence="12">
    <location>
        <begin position="141"/>
        <end position="246"/>
    </location>
</feature>
<feature type="region of interest" description="Disordered" evidence="8">
    <location>
        <begin position="465"/>
        <end position="492"/>
    </location>
</feature>
<dbReference type="OMA" id="DISEHNC"/>
<evidence type="ECO:0000256" key="9">
    <source>
        <dbReference type="SAM" id="Phobius"/>
    </source>
</evidence>
<evidence type="ECO:0000256" key="2">
    <source>
        <dbReference type="ARBA" id="ARBA00022679"/>
    </source>
</evidence>
<sequence length="492" mass="52599">MANHPLPLVLVASVFIAAFALASNSTTDIDIARPSCSDAYKITSAQMGRNLLTVLATLQDQGPAAGGYKSTSFGSMSDTVYGFIQCRGDISAQECSSCARSAVQILNSTCVRNSTKGGRIHPGNCFLRYEDHFFSSILDKDTNQGNCSTSIPASSLAIFQSNSRTALEFLKAKVPRNARKFVAAVAGIGSAVPAYALGQCIPDLSAADCASCLAAAENAIASTCRGGGGGVCYYSSCTLFFQRSKFFQGIPENATVLGNGTLPSNSKAKKTLLLAIAIPIAGVLALLLLVIGFFISKRSKNVSKPPEELDELQVTLHRGPVTFSYDLLRRATEGFSDDHKLGEGGFGAVYKGTFSDGTEIAIKKLSVASKQWEQQFLNEVKVIGSLHSNRLLPNLLHRKLVSSSNNEQEKTLVQAIHIALMCTQASPQDRPSMSHVVAMLSGHSNVNVPLSATFDIRAMNPRFYSSSSNSAASDPKNKRQEKSQTFTDPEPR</sequence>
<accession>D8SW43</accession>
<dbReference type="AlphaFoldDB" id="D8SW43"/>
<evidence type="ECO:0000256" key="6">
    <source>
        <dbReference type="ARBA" id="ARBA00023170"/>
    </source>
</evidence>
<evidence type="ECO:0000313" key="13">
    <source>
        <dbReference type="EMBL" id="EFJ11427.1"/>
    </source>
</evidence>
<keyword evidence="6" id="KW-0675">Receptor</keyword>
<keyword evidence="10" id="KW-0732">Signal</keyword>
<dbReference type="Pfam" id="PF01657">
    <property type="entry name" value="Stress-antifung"/>
    <property type="match status" value="2"/>
</dbReference>
<keyword evidence="3 7" id="KW-0547">Nucleotide-binding</keyword>
<feature type="signal peptide" evidence="10">
    <location>
        <begin position="1"/>
        <end position="22"/>
    </location>
</feature>
<dbReference type="Gramene" id="EFJ11427">
    <property type="protein sequence ID" value="EFJ11427"/>
    <property type="gene ID" value="SELMODRAFT_426355"/>
</dbReference>
<evidence type="ECO:0000256" key="8">
    <source>
        <dbReference type="SAM" id="MobiDB-lite"/>
    </source>
</evidence>